<dbReference type="PROSITE" id="PS51257">
    <property type="entry name" value="PROKAR_LIPOPROTEIN"/>
    <property type="match status" value="1"/>
</dbReference>
<dbReference type="Gene3D" id="3.60.21.10">
    <property type="match status" value="1"/>
</dbReference>
<dbReference type="InterPro" id="IPR006179">
    <property type="entry name" value="5_nucleotidase/apyrase"/>
</dbReference>
<sequence>MKKVVGLLAVTALALSACAPSTTSDGGNDDSVNVTFLGTSDIHGRYMPWDYSLDEENTSGSLAQIATAVKEVRESEDNVVLVDAGDFIQDNSSELFQDMNPHPGVSVMNDLNYDVWAIGNHEFD</sequence>
<dbReference type="InterPro" id="IPR006146">
    <property type="entry name" value="5'-Nucleotdase_CS"/>
</dbReference>
<dbReference type="GO" id="GO:0016788">
    <property type="term" value="F:hydrolase activity, acting on ester bonds"/>
    <property type="evidence" value="ECO:0007669"/>
    <property type="project" value="InterPro"/>
</dbReference>
<dbReference type="RefSeq" id="WP_016443960.1">
    <property type="nucleotide sequence ID" value="NZ_KE150266.1"/>
</dbReference>
<organism evidence="3 4">
    <name type="scientific">Gleimia europaea ACS-120-V-Col10b</name>
    <dbReference type="NCBI Taxonomy" id="883069"/>
    <lineage>
        <taxon>Bacteria</taxon>
        <taxon>Bacillati</taxon>
        <taxon>Actinomycetota</taxon>
        <taxon>Actinomycetes</taxon>
        <taxon>Actinomycetales</taxon>
        <taxon>Actinomycetaceae</taxon>
        <taxon>Gleimia</taxon>
    </lineage>
</organism>
<evidence type="ECO:0000313" key="3">
    <source>
        <dbReference type="EMBL" id="EPD30848.1"/>
    </source>
</evidence>
<evidence type="ECO:0000313" key="4">
    <source>
        <dbReference type="Proteomes" id="UP000014387"/>
    </source>
</evidence>
<evidence type="ECO:0000256" key="1">
    <source>
        <dbReference type="SAM" id="SignalP"/>
    </source>
</evidence>
<dbReference type="SUPFAM" id="SSF56300">
    <property type="entry name" value="Metallo-dependent phosphatases"/>
    <property type="match status" value="1"/>
</dbReference>
<dbReference type="InterPro" id="IPR004843">
    <property type="entry name" value="Calcineurin-like_PHP"/>
</dbReference>
<keyword evidence="4" id="KW-1185">Reference proteome</keyword>
<dbReference type="GO" id="GO:0030288">
    <property type="term" value="C:outer membrane-bounded periplasmic space"/>
    <property type="evidence" value="ECO:0007669"/>
    <property type="project" value="TreeGrafter"/>
</dbReference>
<proteinExistence type="predicted"/>
<comment type="caution">
    <text evidence="3">The sequence shown here is derived from an EMBL/GenBank/DDBJ whole genome shotgun (WGS) entry which is preliminary data.</text>
</comment>
<dbReference type="AlphaFoldDB" id="A0A9W5RE44"/>
<protein>
    <recommendedName>
        <fullName evidence="2">Calcineurin-like phosphoesterase domain-containing protein</fullName>
    </recommendedName>
</protein>
<reference evidence="3 4" key="1">
    <citation type="submission" date="2013-05" db="EMBL/GenBank/DDBJ databases">
        <title>The Genome Sequence of Actinomyces europaeus ACS-120-V-COL10B.</title>
        <authorList>
            <consortium name="The Broad Institute Genomics Platform"/>
            <person name="Earl A."/>
            <person name="Ward D."/>
            <person name="Feldgarden M."/>
            <person name="Gevers D."/>
            <person name="Saerens B."/>
            <person name="Vaneechoutte M."/>
            <person name="Walker B."/>
            <person name="Young S."/>
            <person name="Zeng Q."/>
            <person name="Gargeya S."/>
            <person name="Fitzgerald M."/>
            <person name="Haas B."/>
            <person name="Abouelleil A."/>
            <person name="Allen A.W."/>
            <person name="Alvarado L."/>
            <person name="Arachchi H.M."/>
            <person name="Berlin A.M."/>
            <person name="Chapman S.B."/>
            <person name="Gainer-Dewar J."/>
            <person name="Goldberg J."/>
            <person name="Griggs A."/>
            <person name="Gujja S."/>
            <person name="Hansen M."/>
            <person name="Howarth C."/>
            <person name="Imamovic A."/>
            <person name="Ireland A."/>
            <person name="Larimer J."/>
            <person name="McCowan C."/>
            <person name="Murphy C."/>
            <person name="Pearson M."/>
            <person name="Poon T.W."/>
            <person name="Priest M."/>
            <person name="Roberts A."/>
            <person name="Saif S."/>
            <person name="Shea T."/>
            <person name="Sisk P."/>
            <person name="Sykes S."/>
            <person name="Wortman J."/>
            <person name="Nusbaum C."/>
            <person name="Birren B."/>
        </authorList>
    </citation>
    <scope>NUCLEOTIDE SEQUENCE [LARGE SCALE GENOMIC DNA]</scope>
    <source>
        <strain evidence="3 4">ACS-120-V-Col10b</strain>
    </source>
</reference>
<dbReference type="PROSITE" id="PS00786">
    <property type="entry name" value="5_NUCLEOTIDASE_2"/>
    <property type="match status" value="1"/>
</dbReference>
<dbReference type="GO" id="GO:0009166">
    <property type="term" value="P:nucleotide catabolic process"/>
    <property type="evidence" value="ECO:0007669"/>
    <property type="project" value="InterPro"/>
</dbReference>
<dbReference type="PANTHER" id="PTHR11575">
    <property type="entry name" value="5'-NUCLEOTIDASE-RELATED"/>
    <property type="match status" value="1"/>
</dbReference>
<dbReference type="PANTHER" id="PTHR11575:SF6">
    <property type="entry name" value="2',3'-CYCLIC-NUCLEOTIDE 2'-PHOSPHODIESTERASE_3'-NUCLEOTIDASE"/>
    <property type="match status" value="1"/>
</dbReference>
<dbReference type="EMBL" id="AGWN01000001">
    <property type="protein sequence ID" value="EPD30848.1"/>
    <property type="molecule type" value="Genomic_DNA"/>
</dbReference>
<keyword evidence="1" id="KW-0732">Signal</keyword>
<dbReference type="Proteomes" id="UP000014387">
    <property type="component" value="Unassembled WGS sequence"/>
</dbReference>
<dbReference type="Pfam" id="PF00149">
    <property type="entry name" value="Metallophos"/>
    <property type="match status" value="1"/>
</dbReference>
<accession>A0A9W5RE44</accession>
<name>A0A9W5RE44_9ACTO</name>
<dbReference type="GO" id="GO:0046872">
    <property type="term" value="F:metal ion binding"/>
    <property type="evidence" value="ECO:0007669"/>
    <property type="project" value="InterPro"/>
</dbReference>
<evidence type="ECO:0000259" key="2">
    <source>
        <dbReference type="Pfam" id="PF00149"/>
    </source>
</evidence>
<dbReference type="InterPro" id="IPR029052">
    <property type="entry name" value="Metallo-depent_PP-like"/>
</dbReference>
<feature type="domain" description="Calcineurin-like phosphoesterase" evidence="2">
    <location>
        <begin position="35"/>
        <end position="123"/>
    </location>
</feature>
<dbReference type="GO" id="GO:0000166">
    <property type="term" value="F:nucleotide binding"/>
    <property type="evidence" value="ECO:0007669"/>
    <property type="project" value="InterPro"/>
</dbReference>
<feature type="signal peptide" evidence="1">
    <location>
        <begin position="1"/>
        <end position="19"/>
    </location>
</feature>
<feature type="chain" id="PRO_5040751069" description="Calcineurin-like phosphoesterase domain-containing protein" evidence="1">
    <location>
        <begin position="20"/>
        <end position="124"/>
    </location>
</feature>
<gene>
    <name evidence="3" type="ORF">HMPREF9238_00603</name>
</gene>